<evidence type="ECO:0000313" key="2">
    <source>
        <dbReference type="Proteomes" id="UP000287969"/>
    </source>
</evidence>
<sequence>MVKNLYQLLTEIANERAVEVVNDIAVSNKTYKQLTQEIKKSYDNIRNNLPIEHKKFLDKYEDVIGMRQTLTFETLYKLGLINGIKICNLCDKLKNNDLKQLKHLLKIYTNHTNCLSD</sequence>
<evidence type="ECO:0000313" key="1">
    <source>
        <dbReference type="EMBL" id="QAT60325.1"/>
    </source>
</evidence>
<accession>A0A410Q8L3</accession>
<keyword evidence="2" id="KW-1185">Reference proteome</keyword>
<gene>
    <name evidence="1" type="ORF">EQM13_01415</name>
</gene>
<dbReference type="RefSeq" id="WP_128751733.1">
    <property type="nucleotide sequence ID" value="NZ_CP035282.1"/>
</dbReference>
<dbReference type="AlphaFoldDB" id="A0A410Q8L3"/>
<dbReference type="Proteomes" id="UP000287969">
    <property type="component" value="Chromosome"/>
</dbReference>
<proteinExistence type="predicted"/>
<dbReference type="EMBL" id="CP035282">
    <property type="protein sequence ID" value="QAT60325.1"/>
    <property type="molecule type" value="Genomic_DNA"/>
</dbReference>
<organism evidence="1 2">
    <name type="scientific">Acidilutibacter cellobiosedens</name>
    <dbReference type="NCBI Taxonomy" id="2507161"/>
    <lineage>
        <taxon>Bacteria</taxon>
        <taxon>Bacillati</taxon>
        <taxon>Bacillota</taxon>
        <taxon>Tissierellia</taxon>
        <taxon>Tissierellales</taxon>
        <taxon>Acidilutibacteraceae</taxon>
        <taxon>Acidilutibacter</taxon>
    </lineage>
</organism>
<protein>
    <submittedName>
        <fullName evidence="1">Uncharacterized protein</fullName>
    </submittedName>
</protein>
<dbReference type="OrthoDB" id="9882303at2"/>
<name>A0A410Q8L3_9FIRM</name>
<reference evidence="2" key="1">
    <citation type="submission" date="2019-01" db="EMBL/GenBank/DDBJ databases">
        <title>Draft genomes of a novel of Sporanaerobacter strains.</title>
        <authorList>
            <person name="Ma S."/>
        </authorList>
    </citation>
    <scope>NUCLEOTIDE SEQUENCE [LARGE SCALE GENOMIC DNA]</scope>
    <source>
        <strain evidence="2">NJN-17</strain>
    </source>
</reference>
<dbReference type="KEGG" id="spoa:EQM13_01415"/>